<evidence type="ECO:0000313" key="2">
    <source>
        <dbReference type="Proteomes" id="UP000053989"/>
    </source>
</evidence>
<dbReference type="AlphaFoldDB" id="A0A0C3CP47"/>
<name>A0A0C3CP47_9AGAM</name>
<accession>A0A0C3CP47</accession>
<dbReference type="STRING" id="1036808.A0A0C3CP47"/>
<proteinExistence type="predicted"/>
<dbReference type="EMBL" id="KN822463">
    <property type="protein sequence ID" value="KIM50385.1"/>
    <property type="molecule type" value="Genomic_DNA"/>
</dbReference>
<evidence type="ECO:0000313" key="1">
    <source>
        <dbReference type="EMBL" id="KIM50385.1"/>
    </source>
</evidence>
<sequence>MSITTNERKRVQREYRNEFLQAVDLYKKQQKKHHNSLHAAKRSLVNDLGLKDSALPYATLAQTIPDLMVIHCTHCMNSEVASRGTILVNTGNEDLCAAIPSASYIAVPAPGDDWYVVTPNKSAIFISKDGNVELVVIRNCCGSQPDILDYVNEVISEAVNDCKGAHPNHGGELIQYGWNAGPRHAHVFGLVKNMTCKKLTADEQHKKDGDILGILALTWNLLTSTLPEKVIVPIKAAIKAAGLSPMAYKDDAIKEEDGAATVATDLPLKLSKDDIKEYGYYLDLPIGHLNFGTGEQAPSEAYMSQNYTAYVILSLSLTHNTSSESCVVASPVHQDNLYAPYALNWVTKHRVFDLKAANIDHSNTHSPGGNYVDLSLRVVVHCAPDTAMCLCPKYKHGITLARPGVWRQGTAINFSTHIKSAYDVAVASGGIQLTCGAA</sequence>
<organism evidence="1 2">
    <name type="scientific">Scleroderma citrinum Foug A</name>
    <dbReference type="NCBI Taxonomy" id="1036808"/>
    <lineage>
        <taxon>Eukaryota</taxon>
        <taxon>Fungi</taxon>
        <taxon>Dikarya</taxon>
        <taxon>Basidiomycota</taxon>
        <taxon>Agaricomycotina</taxon>
        <taxon>Agaricomycetes</taxon>
        <taxon>Agaricomycetidae</taxon>
        <taxon>Boletales</taxon>
        <taxon>Sclerodermatineae</taxon>
        <taxon>Sclerodermataceae</taxon>
        <taxon>Scleroderma</taxon>
    </lineage>
</organism>
<gene>
    <name evidence="1" type="ORF">SCLCIDRAFT_34337</name>
</gene>
<dbReference type="HOGENOM" id="CLU_032230_1_0_1"/>
<keyword evidence="2" id="KW-1185">Reference proteome</keyword>
<protein>
    <submittedName>
        <fullName evidence="1">Uncharacterized protein</fullName>
    </submittedName>
</protein>
<dbReference type="InParanoid" id="A0A0C3CP47"/>
<reference evidence="2" key="2">
    <citation type="submission" date="2015-01" db="EMBL/GenBank/DDBJ databases">
        <title>Evolutionary Origins and Diversification of the Mycorrhizal Mutualists.</title>
        <authorList>
            <consortium name="DOE Joint Genome Institute"/>
            <consortium name="Mycorrhizal Genomics Consortium"/>
            <person name="Kohler A."/>
            <person name="Kuo A."/>
            <person name="Nagy L.G."/>
            <person name="Floudas D."/>
            <person name="Copeland A."/>
            <person name="Barry K.W."/>
            <person name="Cichocki N."/>
            <person name="Veneault-Fourrey C."/>
            <person name="LaButti K."/>
            <person name="Lindquist E.A."/>
            <person name="Lipzen A."/>
            <person name="Lundell T."/>
            <person name="Morin E."/>
            <person name="Murat C."/>
            <person name="Riley R."/>
            <person name="Ohm R."/>
            <person name="Sun H."/>
            <person name="Tunlid A."/>
            <person name="Henrissat B."/>
            <person name="Grigoriev I.V."/>
            <person name="Hibbett D.S."/>
            <person name="Martin F."/>
        </authorList>
    </citation>
    <scope>NUCLEOTIDE SEQUENCE [LARGE SCALE GENOMIC DNA]</scope>
    <source>
        <strain evidence="2">Foug A</strain>
    </source>
</reference>
<reference evidence="1 2" key="1">
    <citation type="submission" date="2014-04" db="EMBL/GenBank/DDBJ databases">
        <authorList>
            <consortium name="DOE Joint Genome Institute"/>
            <person name="Kuo A."/>
            <person name="Kohler A."/>
            <person name="Nagy L.G."/>
            <person name="Floudas D."/>
            <person name="Copeland A."/>
            <person name="Barry K.W."/>
            <person name="Cichocki N."/>
            <person name="Veneault-Fourrey C."/>
            <person name="LaButti K."/>
            <person name="Lindquist E.A."/>
            <person name="Lipzen A."/>
            <person name="Lundell T."/>
            <person name="Morin E."/>
            <person name="Murat C."/>
            <person name="Sun H."/>
            <person name="Tunlid A."/>
            <person name="Henrissat B."/>
            <person name="Grigoriev I.V."/>
            <person name="Hibbett D.S."/>
            <person name="Martin F."/>
            <person name="Nordberg H.P."/>
            <person name="Cantor M.N."/>
            <person name="Hua S.X."/>
        </authorList>
    </citation>
    <scope>NUCLEOTIDE SEQUENCE [LARGE SCALE GENOMIC DNA]</scope>
    <source>
        <strain evidence="1 2">Foug A</strain>
    </source>
</reference>
<dbReference type="Proteomes" id="UP000053989">
    <property type="component" value="Unassembled WGS sequence"/>
</dbReference>
<dbReference type="OrthoDB" id="2633226at2759"/>